<proteinExistence type="predicted"/>
<keyword evidence="1" id="KW-0812">Transmembrane</keyword>
<gene>
    <name evidence="2" type="ORF">CAG72_13440</name>
</gene>
<feature type="transmembrane region" description="Helical" evidence="1">
    <location>
        <begin position="18"/>
        <end position="39"/>
    </location>
</feature>
<feature type="transmembrane region" description="Helical" evidence="1">
    <location>
        <begin position="46"/>
        <end position="69"/>
    </location>
</feature>
<keyword evidence="1" id="KW-0472">Membrane</keyword>
<evidence type="ECO:0000256" key="1">
    <source>
        <dbReference type="SAM" id="Phobius"/>
    </source>
</evidence>
<evidence type="ECO:0000313" key="3">
    <source>
        <dbReference type="Proteomes" id="UP000465712"/>
    </source>
</evidence>
<evidence type="ECO:0000313" key="2">
    <source>
        <dbReference type="EMBL" id="NAW66223.1"/>
    </source>
</evidence>
<keyword evidence="1" id="KW-1133">Transmembrane helix</keyword>
<dbReference type="AlphaFoldDB" id="A0A7X4WCM6"/>
<sequence>MIGSFYGSGYDDPDSLSFVRLLVGGIFLVCVTIVFLFVIRLQVSRVLPAILVPFLVSVLMYFCVMAVVSEIDSHLWGLLLGIVTGVLVYTVAMLVLLPVSIRMIPEYRSIQTKIGKIIRTPMFD</sequence>
<dbReference type="Proteomes" id="UP000465712">
    <property type="component" value="Unassembled WGS sequence"/>
</dbReference>
<feature type="transmembrane region" description="Helical" evidence="1">
    <location>
        <begin position="75"/>
        <end position="99"/>
    </location>
</feature>
<dbReference type="EMBL" id="WXWW01000202">
    <property type="protein sequence ID" value="NAW66223.1"/>
    <property type="molecule type" value="Genomic_DNA"/>
</dbReference>
<name>A0A7X4WCM6_9GAMM</name>
<accession>A0A7X4WCM6</accession>
<reference evidence="2 3" key="1">
    <citation type="submission" date="2017-05" db="EMBL/GenBank/DDBJ databases">
        <title>High clonality and local adaptation shapes Vibrionaceae linages within an endangered oasis.</title>
        <authorList>
            <person name="Vazquez-Rosas-Landa M."/>
        </authorList>
    </citation>
    <scope>NUCLEOTIDE SEQUENCE [LARGE SCALE GENOMIC DNA]</scope>
    <source>
        <strain evidence="2 3">P46_P4S1P180</strain>
    </source>
</reference>
<protein>
    <submittedName>
        <fullName evidence="2">Uncharacterized protein</fullName>
    </submittedName>
</protein>
<organism evidence="2 3">
    <name type="scientific">Photobacterium halotolerans</name>
    <dbReference type="NCBI Taxonomy" id="265726"/>
    <lineage>
        <taxon>Bacteria</taxon>
        <taxon>Pseudomonadati</taxon>
        <taxon>Pseudomonadota</taxon>
        <taxon>Gammaproteobacteria</taxon>
        <taxon>Vibrionales</taxon>
        <taxon>Vibrionaceae</taxon>
        <taxon>Photobacterium</taxon>
    </lineage>
</organism>
<comment type="caution">
    <text evidence="2">The sequence shown here is derived from an EMBL/GenBank/DDBJ whole genome shotgun (WGS) entry which is preliminary data.</text>
</comment>